<dbReference type="Proteomes" id="UP001066276">
    <property type="component" value="Chromosome 2_2"/>
</dbReference>
<protein>
    <submittedName>
        <fullName evidence="1">Uncharacterized protein</fullName>
    </submittedName>
</protein>
<proteinExistence type="predicted"/>
<accession>A0AAV7V323</accession>
<organism evidence="1 2">
    <name type="scientific">Pleurodeles waltl</name>
    <name type="common">Iberian ribbed newt</name>
    <dbReference type="NCBI Taxonomy" id="8319"/>
    <lineage>
        <taxon>Eukaryota</taxon>
        <taxon>Metazoa</taxon>
        <taxon>Chordata</taxon>
        <taxon>Craniata</taxon>
        <taxon>Vertebrata</taxon>
        <taxon>Euteleostomi</taxon>
        <taxon>Amphibia</taxon>
        <taxon>Batrachia</taxon>
        <taxon>Caudata</taxon>
        <taxon>Salamandroidea</taxon>
        <taxon>Salamandridae</taxon>
        <taxon>Pleurodelinae</taxon>
        <taxon>Pleurodeles</taxon>
    </lineage>
</organism>
<reference evidence="1" key="1">
    <citation type="journal article" date="2022" name="bioRxiv">
        <title>Sequencing and chromosome-scale assembly of the giantPleurodeles waltlgenome.</title>
        <authorList>
            <person name="Brown T."/>
            <person name="Elewa A."/>
            <person name="Iarovenko S."/>
            <person name="Subramanian E."/>
            <person name="Araus A.J."/>
            <person name="Petzold A."/>
            <person name="Susuki M."/>
            <person name="Suzuki K.-i.T."/>
            <person name="Hayashi T."/>
            <person name="Toyoda A."/>
            <person name="Oliveira C."/>
            <person name="Osipova E."/>
            <person name="Leigh N.D."/>
            <person name="Simon A."/>
            <person name="Yun M.H."/>
        </authorList>
    </citation>
    <scope>NUCLEOTIDE SEQUENCE</scope>
    <source>
        <strain evidence="1">20211129_DDA</strain>
        <tissue evidence="1">Liver</tissue>
    </source>
</reference>
<gene>
    <name evidence="1" type="ORF">NDU88_003956</name>
</gene>
<comment type="caution">
    <text evidence="1">The sequence shown here is derived from an EMBL/GenBank/DDBJ whole genome shotgun (WGS) entry which is preliminary data.</text>
</comment>
<evidence type="ECO:0000313" key="2">
    <source>
        <dbReference type="Proteomes" id="UP001066276"/>
    </source>
</evidence>
<name>A0AAV7V323_PLEWA</name>
<dbReference type="AlphaFoldDB" id="A0AAV7V323"/>
<sequence>MARELREKSVPPFTDLTNEGECPYEVKVYRAGMLLTFLVGRLFLQSVEHHEQDQKHRGAAVRISFLWILESVPHLTYEFSDFLCHWYLKRNQTRRTSSLARPGQASGTLIPGLEVPKREAPGRVAPVLARAGADHPTIRFFTLVLSQCW</sequence>
<evidence type="ECO:0000313" key="1">
    <source>
        <dbReference type="EMBL" id="KAJ1194670.1"/>
    </source>
</evidence>
<keyword evidence="2" id="KW-1185">Reference proteome</keyword>
<dbReference type="EMBL" id="JANPWB010000004">
    <property type="protein sequence ID" value="KAJ1194670.1"/>
    <property type="molecule type" value="Genomic_DNA"/>
</dbReference>